<proteinExistence type="predicted"/>
<evidence type="ECO:0000313" key="2">
    <source>
        <dbReference type="Proteomes" id="UP000836841"/>
    </source>
</evidence>
<sequence>MLPYLVKKINDDVHESHWYSISWFDVKDVVGDVRIGFYDNRIEILPDTIIKTPWESSNYSSLHCINFYDILTGACDSRYLVDVMLLELFPVYLKLNDH</sequence>
<organism evidence="1 2">
    <name type="scientific">Thlaspi arvense</name>
    <name type="common">Field penny-cress</name>
    <dbReference type="NCBI Taxonomy" id="13288"/>
    <lineage>
        <taxon>Eukaryota</taxon>
        <taxon>Viridiplantae</taxon>
        <taxon>Streptophyta</taxon>
        <taxon>Embryophyta</taxon>
        <taxon>Tracheophyta</taxon>
        <taxon>Spermatophyta</taxon>
        <taxon>Magnoliopsida</taxon>
        <taxon>eudicotyledons</taxon>
        <taxon>Gunneridae</taxon>
        <taxon>Pentapetalae</taxon>
        <taxon>rosids</taxon>
        <taxon>malvids</taxon>
        <taxon>Brassicales</taxon>
        <taxon>Brassicaceae</taxon>
        <taxon>Thlaspideae</taxon>
        <taxon>Thlaspi</taxon>
    </lineage>
</organism>
<reference evidence="1 2" key="1">
    <citation type="submission" date="2022-03" db="EMBL/GenBank/DDBJ databases">
        <authorList>
            <person name="Nunn A."/>
            <person name="Chopra R."/>
            <person name="Nunn A."/>
            <person name="Contreras Garrido A."/>
        </authorList>
    </citation>
    <scope>NUCLEOTIDE SEQUENCE [LARGE SCALE GENOMIC DNA]</scope>
</reference>
<accession>A0AAU9T6X6</accession>
<gene>
    <name evidence="1" type="ORF">TAV2_LOCUS25927</name>
</gene>
<dbReference type="AlphaFoldDB" id="A0AAU9T6X6"/>
<dbReference type="EMBL" id="OU466863">
    <property type="protein sequence ID" value="CAH2079555.1"/>
    <property type="molecule type" value="Genomic_DNA"/>
</dbReference>
<name>A0AAU9T6X6_THLAR</name>
<evidence type="ECO:0000313" key="1">
    <source>
        <dbReference type="EMBL" id="CAH2079555.1"/>
    </source>
</evidence>
<dbReference type="Proteomes" id="UP000836841">
    <property type="component" value="Chromosome 7"/>
</dbReference>
<protein>
    <submittedName>
        <fullName evidence="1">Uncharacterized protein</fullName>
    </submittedName>
</protein>
<keyword evidence="2" id="KW-1185">Reference proteome</keyword>